<accession>A0A2N9L461</accession>
<organism evidence="3 4">
    <name type="scientific">Candidatus Sulfuritelmatomonas gaucii</name>
    <dbReference type="NCBI Taxonomy" id="2043161"/>
    <lineage>
        <taxon>Bacteria</taxon>
        <taxon>Pseudomonadati</taxon>
        <taxon>Acidobacteriota</taxon>
        <taxon>Terriglobia</taxon>
        <taxon>Terriglobales</taxon>
        <taxon>Acidobacteriaceae</taxon>
        <taxon>Candidatus Sulfuritelmatomonas</taxon>
    </lineage>
</organism>
<sequence length="90" mass="10135">MLEERLRLMRIEKYGAGGEKLSHAQLELFELAPVVSEMIGQSESEHASAHRSTNKSAKHPGRQELPSNLPRVERVLPCTPDQRVCKRCGK</sequence>
<protein>
    <recommendedName>
        <fullName evidence="2">Transposase TnpC homeodomain domain-containing protein</fullName>
    </recommendedName>
</protein>
<proteinExistence type="predicted"/>
<reference evidence="4" key="1">
    <citation type="submission" date="2018-02" db="EMBL/GenBank/DDBJ databases">
        <authorList>
            <person name="Hausmann B."/>
        </authorList>
    </citation>
    <scope>NUCLEOTIDE SEQUENCE [LARGE SCALE GENOMIC DNA]</scope>
    <source>
        <strain evidence="4">Peat soil MAG SbA5</strain>
    </source>
</reference>
<feature type="domain" description="Transposase TnpC homeodomain" evidence="2">
    <location>
        <begin position="2"/>
        <end position="73"/>
    </location>
</feature>
<feature type="region of interest" description="Disordered" evidence="1">
    <location>
        <begin position="39"/>
        <end position="73"/>
    </location>
</feature>
<dbReference type="AlphaFoldDB" id="A0A2N9L461"/>
<evidence type="ECO:0000313" key="4">
    <source>
        <dbReference type="Proteomes" id="UP000239735"/>
    </source>
</evidence>
<name>A0A2N9L461_9BACT</name>
<gene>
    <name evidence="3" type="ORF">SBA5_1220002</name>
</gene>
<evidence type="ECO:0000259" key="2">
    <source>
        <dbReference type="Pfam" id="PF13007"/>
    </source>
</evidence>
<dbReference type="InterPro" id="IPR024463">
    <property type="entry name" value="Transposase_TnpC_homeodom"/>
</dbReference>
<dbReference type="Proteomes" id="UP000239735">
    <property type="component" value="Unassembled WGS sequence"/>
</dbReference>
<evidence type="ECO:0000313" key="3">
    <source>
        <dbReference type="EMBL" id="SPE18019.1"/>
    </source>
</evidence>
<evidence type="ECO:0000256" key="1">
    <source>
        <dbReference type="SAM" id="MobiDB-lite"/>
    </source>
</evidence>
<dbReference type="Pfam" id="PF13007">
    <property type="entry name" value="LZ_Tnp_IS66"/>
    <property type="match status" value="1"/>
</dbReference>
<dbReference type="EMBL" id="OKRB01000027">
    <property type="protein sequence ID" value="SPE18019.1"/>
    <property type="molecule type" value="Genomic_DNA"/>
</dbReference>